<dbReference type="STRING" id="180332.GCA_000797495_04184"/>
<dbReference type="InterPro" id="IPR036097">
    <property type="entry name" value="HisK_dim/P_sf"/>
</dbReference>
<sequence>MDNRLIICIIAALSAIVVSACLVIMNRIQTRHLIDQLNEMLDEAASGKFQEKIYDESLMSALSVKMHAFLTQTLTSSGNLQKEKENINTLISDISHQTKTPISNILLYSQLLQELQLTLDAREYSGQITEQVEKLRFLIDALIRTSRLENGIITVTPAMNQIHPLFTQTLRFADQSLSAKNLRLLIHLENETDTAFFDMKWTLEALHNLVDNAIKYTKEGDTILLSGMPYELFYRIDVTDHGIGIREEERNKIFTRFYRSPFVSDQEGVGLGLYLSREIITAQGGYIKVKSQPDSGTVFSIFLPKGQSQSVPEAQEPD</sequence>
<dbReference type="RefSeq" id="WP_138001780.1">
    <property type="nucleotide sequence ID" value="NZ_QGQD01000015.1"/>
</dbReference>
<comment type="catalytic activity">
    <reaction evidence="1">
        <text>ATP + protein L-histidine = ADP + protein N-phospho-L-histidine.</text>
        <dbReference type="EC" id="2.7.13.3"/>
    </reaction>
</comment>
<dbReference type="SMART" id="SM00388">
    <property type="entry name" value="HisKA"/>
    <property type="match status" value="1"/>
</dbReference>
<organism evidence="8 9">
    <name type="scientific">Robinsoniella peoriensis</name>
    <dbReference type="NCBI Taxonomy" id="180332"/>
    <lineage>
        <taxon>Bacteria</taxon>
        <taxon>Bacillati</taxon>
        <taxon>Bacillota</taxon>
        <taxon>Clostridia</taxon>
        <taxon>Lachnospirales</taxon>
        <taxon>Lachnospiraceae</taxon>
        <taxon>Robinsoniella</taxon>
    </lineage>
</organism>
<evidence type="ECO:0000313" key="8">
    <source>
        <dbReference type="EMBL" id="TLD02422.1"/>
    </source>
</evidence>
<dbReference type="Proteomes" id="UP000306509">
    <property type="component" value="Unassembled WGS sequence"/>
</dbReference>
<evidence type="ECO:0000256" key="6">
    <source>
        <dbReference type="ARBA" id="ARBA00023012"/>
    </source>
</evidence>
<dbReference type="CDD" id="cd00082">
    <property type="entry name" value="HisKA"/>
    <property type="match status" value="1"/>
</dbReference>
<dbReference type="InterPro" id="IPR003661">
    <property type="entry name" value="HisK_dim/P_dom"/>
</dbReference>
<evidence type="ECO:0000256" key="5">
    <source>
        <dbReference type="ARBA" id="ARBA00022777"/>
    </source>
</evidence>
<protein>
    <recommendedName>
        <fullName evidence="2">histidine kinase</fullName>
        <ecNumber evidence="2">2.7.13.3</ecNumber>
    </recommendedName>
</protein>
<dbReference type="Gene3D" id="1.10.287.130">
    <property type="match status" value="1"/>
</dbReference>
<evidence type="ECO:0000256" key="3">
    <source>
        <dbReference type="ARBA" id="ARBA00022553"/>
    </source>
</evidence>
<dbReference type="InterPro" id="IPR005467">
    <property type="entry name" value="His_kinase_dom"/>
</dbReference>
<evidence type="ECO:0000256" key="2">
    <source>
        <dbReference type="ARBA" id="ARBA00012438"/>
    </source>
</evidence>
<proteinExistence type="predicted"/>
<dbReference type="InterPro" id="IPR050736">
    <property type="entry name" value="Sensor_HK_Regulatory"/>
</dbReference>
<evidence type="ECO:0000313" key="9">
    <source>
        <dbReference type="Proteomes" id="UP000306509"/>
    </source>
</evidence>
<keyword evidence="5 8" id="KW-0418">Kinase</keyword>
<name>A0A4U8QBH8_9FIRM</name>
<feature type="domain" description="Histidine kinase" evidence="7">
    <location>
        <begin position="93"/>
        <end position="307"/>
    </location>
</feature>
<keyword evidence="3" id="KW-0597">Phosphoprotein</keyword>
<dbReference type="CDD" id="cd00075">
    <property type="entry name" value="HATPase"/>
    <property type="match status" value="1"/>
</dbReference>
<dbReference type="AlphaFoldDB" id="A0A4U8QBH8"/>
<gene>
    <name evidence="8" type="primary">saeS_1</name>
    <name evidence="8" type="ORF">DSM106044_00664</name>
</gene>
<dbReference type="InterPro" id="IPR004358">
    <property type="entry name" value="Sig_transdc_His_kin-like_C"/>
</dbReference>
<reference evidence="8 9" key="1">
    <citation type="journal article" date="2019" name="Anaerobe">
        <title>Detection of Robinsoniella peoriensis in multiple bone samples of a trauma patient.</title>
        <authorList>
            <person name="Schrottner P."/>
            <person name="Hartwich K."/>
            <person name="Bunk B."/>
            <person name="Schober I."/>
            <person name="Helbig S."/>
            <person name="Rudolph W.W."/>
            <person name="Gunzer F."/>
        </authorList>
    </citation>
    <scope>NUCLEOTIDE SEQUENCE [LARGE SCALE GENOMIC DNA]</scope>
    <source>
        <strain evidence="8 9">DSM 106044</strain>
    </source>
</reference>
<dbReference type="PANTHER" id="PTHR43711">
    <property type="entry name" value="TWO-COMPONENT HISTIDINE KINASE"/>
    <property type="match status" value="1"/>
</dbReference>
<evidence type="ECO:0000256" key="1">
    <source>
        <dbReference type="ARBA" id="ARBA00000085"/>
    </source>
</evidence>
<dbReference type="GO" id="GO:0000155">
    <property type="term" value="F:phosphorelay sensor kinase activity"/>
    <property type="evidence" value="ECO:0007669"/>
    <property type="project" value="InterPro"/>
</dbReference>
<dbReference type="InterPro" id="IPR003594">
    <property type="entry name" value="HATPase_dom"/>
</dbReference>
<keyword evidence="9" id="KW-1185">Reference proteome</keyword>
<keyword evidence="4 8" id="KW-0808">Transferase</keyword>
<dbReference type="PROSITE" id="PS51257">
    <property type="entry name" value="PROKAR_LIPOPROTEIN"/>
    <property type="match status" value="1"/>
</dbReference>
<dbReference type="EMBL" id="QGQD01000015">
    <property type="protein sequence ID" value="TLD02422.1"/>
    <property type="molecule type" value="Genomic_DNA"/>
</dbReference>
<dbReference type="PANTHER" id="PTHR43711:SF31">
    <property type="entry name" value="HISTIDINE KINASE"/>
    <property type="match status" value="1"/>
</dbReference>
<dbReference type="SUPFAM" id="SSF55874">
    <property type="entry name" value="ATPase domain of HSP90 chaperone/DNA topoisomerase II/histidine kinase"/>
    <property type="match status" value="1"/>
</dbReference>
<dbReference type="SMART" id="SM00387">
    <property type="entry name" value="HATPase_c"/>
    <property type="match status" value="1"/>
</dbReference>
<dbReference type="InterPro" id="IPR036890">
    <property type="entry name" value="HATPase_C_sf"/>
</dbReference>
<dbReference type="Pfam" id="PF02518">
    <property type="entry name" value="HATPase_c"/>
    <property type="match status" value="1"/>
</dbReference>
<dbReference type="EC" id="2.7.13.3" evidence="2"/>
<keyword evidence="6" id="KW-0902">Two-component regulatory system</keyword>
<evidence type="ECO:0000259" key="7">
    <source>
        <dbReference type="PROSITE" id="PS50109"/>
    </source>
</evidence>
<evidence type="ECO:0000256" key="4">
    <source>
        <dbReference type="ARBA" id="ARBA00022679"/>
    </source>
</evidence>
<dbReference type="Pfam" id="PF00512">
    <property type="entry name" value="HisKA"/>
    <property type="match status" value="1"/>
</dbReference>
<dbReference type="SUPFAM" id="SSF47384">
    <property type="entry name" value="Homodimeric domain of signal transducing histidine kinase"/>
    <property type="match status" value="1"/>
</dbReference>
<comment type="caution">
    <text evidence="8">The sequence shown here is derived from an EMBL/GenBank/DDBJ whole genome shotgun (WGS) entry which is preliminary data.</text>
</comment>
<dbReference type="Gene3D" id="3.30.565.10">
    <property type="entry name" value="Histidine kinase-like ATPase, C-terminal domain"/>
    <property type="match status" value="1"/>
</dbReference>
<accession>A0A4U8QBH8</accession>
<dbReference type="PRINTS" id="PR00344">
    <property type="entry name" value="BCTRLSENSOR"/>
</dbReference>
<dbReference type="PROSITE" id="PS50109">
    <property type="entry name" value="HIS_KIN"/>
    <property type="match status" value="1"/>
</dbReference>